<reference evidence="3 4" key="1">
    <citation type="submission" date="2024-02" db="EMBL/GenBank/DDBJ databases">
        <title>High-quality chromosome-scale genome assembly of Pensacola bahiagrass (Paspalum notatum Flugge var. saurae).</title>
        <authorList>
            <person name="Vega J.M."/>
            <person name="Podio M."/>
            <person name="Orjuela J."/>
            <person name="Siena L.A."/>
            <person name="Pessino S.C."/>
            <person name="Combes M.C."/>
            <person name="Mariac C."/>
            <person name="Albertini E."/>
            <person name="Pupilli F."/>
            <person name="Ortiz J.P.A."/>
            <person name="Leblanc O."/>
        </authorList>
    </citation>
    <scope>NUCLEOTIDE SEQUENCE [LARGE SCALE GENOMIC DNA]</scope>
    <source>
        <strain evidence="3">R1</strain>
        <tissue evidence="3">Leaf</tissue>
    </source>
</reference>
<keyword evidence="2" id="KW-0732">Signal</keyword>
<dbReference type="Proteomes" id="UP001341281">
    <property type="component" value="Chromosome 04"/>
</dbReference>
<feature type="region of interest" description="Disordered" evidence="1">
    <location>
        <begin position="41"/>
        <end position="67"/>
    </location>
</feature>
<name>A0AAQ3WMR7_PASNO</name>
<proteinExistence type="predicted"/>
<gene>
    <name evidence="3" type="ORF">U9M48_016614</name>
</gene>
<dbReference type="AlphaFoldDB" id="A0AAQ3WMR7"/>
<accession>A0AAQ3WMR7</accession>
<protein>
    <submittedName>
        <fullName evidence="3">Uncharacterized protein</fullName>
    </submittedName>
</protein>
<sequence>MKKAATATLLLALVVAAATVTSASSSAGAAAWPDDESAAAAVGVGGRRGHGHGRHHSRPSGDDGGRRSPLAGLTECVAGCGSGVTTCMLNCYQPLIDFDPVRLPVCLLACTNDAMVCASGCAGRV</sequence>
<dbReference type="EMBL" id="CP144748">
    <property type="protein sequence ID" value="WVZ67557.1"/>
    <property type="molecule type" value="Genomic_DNA"/>
</dbReference>
<evidence type="ECO:0000313" key="4">
    <source>
        <dbReference type="Proteomes" id="UP001341281"/>
    </source>
</evidence>
<evidence type="ECO:0000313" key="3">
    <source>
        <dbReference type="EMBL" id="WVZ67557.1"/>
    </source>
</evidence>
<feature type="chain" id="PRO_5042889684" evidence="2">
    <location>
        <begin position="24"/>
        <end position="125"/>
    </location>
</feature>
<organism evidence="3 4">
    <name type="scientific">Paspalum notatum var. saurae</name>
    <dbReference type="NCBI Taxonomy" id="547442"/>
    <lineage>
        <taxon>Eukaryota</taxon>
        <taxon>Viridiplantae</taxon>
        <taxon>Streptophyta</taxon>
        <taxon>Embryophyta</taxon>
        <taxon>Tracheophyta</taxon>
        <taxon>Spermatophyta</taxon>
        <taxon>Magnoliopsida</taxon>
        <taxon>Liliopsida</taxon>
        <taxon>Poales</taxon>
        <taxon>Poaceae</taxon>
        <taxon>PACMAD clade</taxon>
        <taxon>Panicoideae</taxon>
        <taxon>Andropogonodae</taxon>
        <taxon>Paspaleae</taxon>
        <taxon>Paspalinae</taxon>
        <taxon>Paspalum</taxon>
    </lineage>
</organism>
<evidence type="ECO:0000256" key="2">
    <source>
        <dbReference type="SAM" id="SignalP"/>
    </source>
</evidence>
<feature type="compositionally biased region" description="Basic residues" evidence="1">
    <location>
        <begin position="47"/>
        <end position="58"/>
    </location>
</feature>
<evidence type="ECO:0000256" key="1">
    <source>
        <dbReference type="SAM" id="MobiDB-lite"/>
    </source>
</evidence>
<keyword evidence="4" id="KW-1185">Reference proteome</keyword>
<feature type="signal peptide" evidence="2">
    <location>
        <begin position="1"/>
        <end position="23"/>
    </location>
</feature>